<dbReference type="EC" id="5.1.3.2" evidence="5 10"/>
<evidence type="ECO:0000256" key="2">
    <source>
        <dbReference type="ARBA" id="ARBA00001911"/>
    </source>
</evidence>
<evidence type="ECO:0000256" key="11">
    <source>
        <dbReference type="SAM" id="MobiDB-lite"/>
    </source>
</evidence>
<feature type="compositionally biased region" description="Polar residues" evidence="11">
    <location>
        <begin position="353"/>
        <end position="373"/>
    </location>
</feature>
<reference evidence="13 14" key="1">
    <citation type="submission" date="2018-12" db="EMBL/GenBank/DDBJ databases">
        <title>The genome of Variovorax gossypii DSM 100435.</title>
        <authorList>
            <person name="Gao J."/>
            <person name="Sun J."/>
        </authorList>
    </citation>
    <scope>NUCLEOTIDE SEQUENCE [LARGE SCALE GENOMIC DNA]</scope>
    <source>
        <strain evidence="13 14">DSM 100435</strain>
    </source>
</reference>
<dbReference type="InterPro" id="IPR005886">
    <property type="entry name" value="UDP_G4E"/>
</dbReference>
<dbReference type="UniPathway" id="UPA00214"/>
<evidence type="ECO:0000256" key="4">
    <source>
        <dbReference type="ARBA" id="ARBA00007637"/>
    </source>
</evidence>
<evidence type="ECO:0000313" key="13">
    <source>
        <dbReference type="EMBL" id="RTQ36694.1"/>
    </source>
</evidence>
<evidence type="ECO:0000256" key="8">
    <source>
        <dbReference type="ARBA" id="ARBA00023144"/>
    </source>
</evidence>
<evidence type="ECO:0000256" key="1">
    <source>
        <dbReference type="ARBA" id="ARBA00000083"/>
    </source>
</evidence>
<dbReference type="AlphaFoldDB" id="A0A3S0JAZ5"/>
<dbReference type="PANTHER" id="PTHR43725">
    <property type="entry name" value="UDP-GLUCOSE 4-EPIMERASE"/>
    <property type="match status" value="1"/>
</dbReference>
<keyword evidence="9 10" id="KW-0413">Isomerase</keyword>
<comment type="caution">
    <text evidence="13">The sequence shown here is derived from an EMBL/GenBank/DDBJ whole genome shotgun (WGS) entry which is preliminary data.</text>
</comment>
<evidence type="ECO:0000256" key="10">
    <source>
        <dbReference type="RuleBase" id="RU366046"/>
    </source>
</evidence>
<comment type="cofactor">
    <cofactor evidence="2 10">
        <name>NAD(+)</name>
        <dbReference type="ChEBI" id="CHEBI:57540"/>
    </cofactor>
</comment>
<dbReference type="NCBIfam" id="TIGR01179">
    <property type="entry name" value="galE"/>
    <property type="match status" value="1"/>
</dbReference>
<sequence length="373" mass="39158">MPAPGILVTGGAGFIGSHTCVALIAAGYRPVVLDTLVNSDARSLKRVACITGIEPVLVRADVRDAAALDRAFAAHPVRAVVHLAGLKAVGESVADPLGYYDVNLAGTLSLVQAMGRAGVRTLVFSSSATVYGDSHPSPIPESAACNAVNPYGRTKAMVESVLADLSRSDGRWGIACLRYFNPVGAHESGLLGELPHGPPNNLMPYVAQVAAGERDCLVVHGADYDTADGTGVRDYVHVMDVAEGHVAALRHAARRPGVLMTNLGTGHGASVLEVVSAFERASGRRIALRIGPRRPGDAPAYWADARGAFLALGWRARRDLDQMCADSWRWQAANPHGFDDPAPAFAANLPRFQDNSGADTDANINSNVGHSHA</sequence>
<keyword evidence="7 10" id="KW-0520">NAD</keyword>
<evidence type="ECO:0000256" key="9">
    <source>
        <dbReference type="ARBA" id="ARBA00023235"/>
    </source>
</evidence>
<comment type="pathway">
    <text evidence="3 10">Carbohydrate metabolism; galactose metabolism.</text>
</comment>
<comment type="catalytic activity">
    <reaction evidence="1 10">
        <text>UDP-alpha-D-glucose = UDP-alpha-D-galactose</text>
        <dbReference type="Rhea" id="RHEA:22168"/>
        <dbReference type="ChEBI" id="CHEBI:58885"/>
        <dbReference type="ChEBI" id="CHEBI:66914"/>
        <dbReference type="EC" id="5.1.3.2"/>
    </reaction>
</comment>
<dbReference type="InterPro" id="IPR036291">
    <property type="entry name" value="NAD(P)-bd_dom_sf"/>
</dbReference>
<name>A0A3S0JAZ5_9BURK</name>
<evidence type="ECO:0000313" key="14">
    <source>
        <dbReference type="Proteomes" id="UP000267418"/>
    </source>
</evidence>
<keyword evidence="14" id="KW-1185">Reference proteome</keyword>
<evidence type="ECO:0000256" key="3">
    <source>
        <dbReference type="ARBA" id="ARBA00004947"/>
    </source>
</evidence>
<dbReference type="Gene3D" id="3.90.25.10">
    <property type="entry name" value="UDP-galactose 4-epimerase, domain 1"/>
    <property type="match status" value="1"/>
</dbReference>
<dbReference type="OrthoDB" id="9803010at2"/>
<dbReference type="GO" id="GO:0005829">
    <property type="term" value="C:cytosol"/>
    <property type="evidence" value="ECO:0007669"/>
    <property type="project" value="TreeGrafter"/>
</dbReference>
<protein>
    <recommendedName>
        <fullName evidence="6 10">UDP-glucose 4-epimerase</fullName>
        <ecNumber evidence="5 10">5.1.3.2</ecNumber>
    </recommendedName>
</protein>
<evidence type="ECO:0000256" key="6">
    <source>
        <dbReference type="ARBA" id="ARBA00018569"/>
    </source>
</evidence>
<proteinExistence type="inferred from homology"/>
<evidence type="ECO:0000256" key="7">
    <source>
        <dbReference type="ARBA" id="ARBA00023027"/>
    </source>
</evidence>
<feature type="region of interest" description="Disordered" evidence="11">
    <location>
        <begin position="349"/>
        <end position="373"/>
    </location>
</feature>
<dbReference type="PANTHER" id="PTHR43725:SF47">
    <property type="entry name" value="UDP-GLUCOSE 4-EPIMERASE"/>
    <property type="match status" value="1"/>
</dbReference>
<evidence type="ECO:0000256" key="5">
    <source>
        <dbReference type="ARBA" id="ARBA00013189"/>
    </source>
</evidence>
<gene>
    <name evidence="13" type="primary">galE</name>
    <name evidence="13" type="ORF">EJP69_02835</name>
</gene>
<keyword evidence="8" id="KW-0299">Galactose metabolism</keyword>
<dbReference type="Proteomes" id="UP000267418">
    <property type="component" value="Unassembled WGS sequence"/>
</dbReference>
<feature type="domain" description="Ketoreductase" evidence="12">
    <location>
        <begin position="5"/>
        <end position="171"/>
    </location>
</feature>
<dbReference type="CDD" id="cd05247">
    <property type="entry name" value="UDP_G4E_1_SDR_e"/>
    <property type="match status" value="1"/>
</dbReference>
<comment type="similarity">
    <text evidence="4 10">Belongs to the NAD(P)-dependent epimerase/dehydratase family.</text>
</comment>
<organism evidence="13 14">
    <name type="scientific">Variovorax gossypii</name>
    <dbReference type="NCBI Taxonomy" id="1679495"/>
    <lineage>
        <taxon>Bacteria</taxon>
        <taxon>Pseudomonadati</taxon>
        <taxon>Pseudomonadota</taxon>
        <taxon>Betaproteobacteria</taxon>
        <taxon>Burkholderiales</taxon>
        <taxon>Comamonadaceae</taxon>
        <taxon>Variovorax</taxon>
    </lineage>
</organism>
<keyword evidence="10" id="KW-0119">Carbohydrate metabolism</keyword>
<dbReference type="Pfam" id="PF01370">
    <property type="entry name" value="Epimerase"/>
    <property type="match status" value="1"/>
</dbReference>
<dbReference type="GO" id="GO:0006012">
    <property type="term" value="P:galactose metabolic process"/>
    <property type="evidence" value="ECO:0007669"/>
    <property type="project" value="UniProtKB-UniPathway"/>
</dbReference>
<dbReference type="InterPro" id="IPR001509">
    <property type="entry name" value="Epimerase_deHydtase"/>
</dbReference>
<dbReference type="Gene3D" id="3.40.50.720">
    <property type="entry name" value="NAD(P)-binding Rossmann-like Domain"/>
    <property type="match status" value="1"/>
</dbReference>
<dbReference type="InterPro" id="IPR057326">
    <property type="entry name" value="KR_dom"/>
</dbReference>
<dbReference type="RefSeq" id="WP_093307121.1">
    <property type="nucleotide sequence ID" value="NZ_RXOE01000001.1"/>
</dbReference>
<dbReference type="GO" id="GO:0003978">
    <property type="term" value="F:UDP-glucose 4-epimerase activity"/>
    <property type="evidence" value="ECO:0007669"/>
    <property type="project" value="UniProtKB-UniRule"/>
</dbReference>
<dbReference type="SUPFAM" id="SSF51735">
    <property type="entry name" value="NAD(P)-binding Rossmann-fold domains"/>
    <property type="match status" value="1"/>
</dbReference>
<comment type="subunit">
    <text evidence="10">Homodimer.</text>
</comment>
<dbReference type="NCBIfam" id="NF007956">
    <property type="entry name" value="PRK10675.1"/>
    <property type="match status" value="1"/>
</dbReference>
<accession>A0A3S0JAZ5</accession>
<dbReference type="SMART" id="SM00822">
    <property type="entry name" value="PKS_KR"/>
    <property type="match status" value="1"/>
</dbReference>
<dbReference type="EMBL" id="RXOE01000001">
    <property type="protein sequence ID" value="RTQ36694.1"/>
    <property type="molecule type" value="Genomic_DNA"/>
</dbReference>
<evidence type="ECO:0000259" key="12">
    <source>
        <dbReference type="SMART" id="SM00822"/>
    </source>
</evidence>